<name>A0ABT1YVN1_9RHOB</name>
<reference evidence="2" key="1">
    <citation type="submission" date="2022-07" db="EMBL/GenBank/DDBJ databases">
        <title>Pseudosulfitobacter sp. strain AP-MA-4, whole genome sequence.</title>
        <authorList>
            <person name="Jiang Y."/>
        </authorList>
    </citation>
    <scope>NUCLEOTIDE SEQUENCE</scope>
    <source>
        <strain evidence="2">AP-MA-4</strain>
    </source>
</reference>
<dbReference type="RefSeq" id="WP_258292598.1">
    <property type="nucleotide sequence ID" value="NZ_JANKJG010000001.1"/>
</dbReference>
<protein>
    <submittedName>
        <fullName evidence="2">YjgN family protein</fullName>
    </submittedName>
</protein>
<keyword evidence="1" id="KW-0472">Membrane</keyword>
<evidence type="ECO:0000256" key="1">
    <source>
        <dbReference type="SAM" id="Phobius"/>
    </source>
</evidence>
<feature type="transmembrane region" description="Helical" evidence="1">
    <location>
        <begin position="232"/>
        <end position="254"/>
    </location>
</feature>
<dbReference type="Pfam" id="PF05987">
    <property type="entry name" value="DUF898"/>
    <property type="match status" value="1"/>
</dbReference>
<feature type="transmembrane region" description="Helical" evidence="1">
    <location>
        <begin position="207"/>
        <end position="226"/>
    </location>
</feature>
<gene>
    <name evidence="2" type="ORF">NTA49_00025</name>
</gene>
<evidence type="ECO:0000313" key="2">
    <source>
        <dbReference type="EMBL" id="MCR8824916.1"/>
    </source>
</evidence>
<feature type="transmembrane region" description="Helical" evidence="1">
    <location>
        <begin position="105"/>
        <end position="128"/>
    </location>
</feature>
<keyword evidence="1" id="KW-0812">Transmembrane</keyword>
<feature type="transmembrane region" description="Helical" evidence="1">
    <location>
        <begin position="282"/>
        <end position="315"/>
    </location>
</feature>
<keyword evidence="1" id="KW-1133">Transmembrane helix</keyword>
<feature type="transmembrane region" description="Helical" evidence="1">
    <location>
        <begin position="335"/>
        <end position="361"/>
    </location>
</feature>
<accession>A0ABT1YVN1</accession>
<feature type="transmembrane region" description="Helical" evidence="1">
    <location>
        <begin position="19"/>
        <end position="37"/>
    </location>
</feature>
<dbReference type="InterPro" id="IPR010295">
    <property type="entry name" value="DUF898"/>
</dbReference>
<dbReference type="EMBL" id="JANKJG010000001">
    <property type="protein sequence ID" value="MCR8824916.1"/>
    <property type="molecule type" value="Genomic_DNA"/>
</dbReference>
<organism evidence="2 3">
    <name type="scientific">Pseudosulfitobacter koreensis</name>
    <dbReference type="NCBI Taxonomy" id="2968472"/>
    <lineage>
        <taxon>Bacteria</taxon>
        <taxon>Pseudomonadati</taxon>
        <taxon>Pseudomonadota</taxon>
        <taxon>Alphaproteobacteria</taxon>
        <taxon>Rhodobacterales</taxon>
        <taxon>Roseobacteraceae</taxon>
        <taxon>Pseudosulfitobacter</taxon>
    </lineage>
</organism>
<evidence type="ECO:0000313" key="3">
    <source>
        <dbReference type="Proteomes" id="UP001165396"/>
    </source>
</evidence>
<keyword evidence="3" id="KW-1185">Reference proteome</keyword>
<comment type="caution">
    <text evidence="2">The sequence shown here is derived from an EMBL/GenBank/DDBJ whole genome shotgun (WGS) entry which is preliminary data.</text>
</comment>
<feature type="transmembrane region" description="Helical" evidence="1">
    <location>
        <begin position="67"/>
        <end position="93"/>
    </location>
</feature>
<proteinExistence type="predicted"/>
<dbReference type="Proteomes" id="UP001165396">
    <property type="component" value="Unassembled WGS sequence"/>
</dbReference>
<sequence>MNATISGEYHGKAGPLFSLYFKTAFLTLITLGIYRFWAKTRIRKYIWSATSGDGDSFEYTGTGLEKLLGFLFAIVVLAIYLGIVQMALFYFGLNLFTEPRNDIEALAQVGAIYITLLAVLPLLLFAAYRARRYKTARTRWRGLRFGMDNGAWGYVWRALGHGLLTLITLGILLPRQTFWLEKYMTDRMWYGDAKFEQSGRWQSLYPGLKHVLFAVLLIGIGTALGISAESPFLVIGSAFVGYIWLIVGGVYYRIYAFNVMTRAKVLDGAVTFDSGARTGRVVWIVLTGIAAIIGATIVGVLVMGLVLMASLGLSFGSVASVFGDAGPGDFDPSGGILGGILVAVLYVALILALGGLSLVMITQRIIGHVVSSVVVGNAPHLEQVRQRAADPGADAEGFADALDIGGAI</sequence>